<dbReference type="AlphaFoldDB" id="A0A1Y1W1H3"/>
<dbReference type="Pfam" id="PF16508">
    <property type="entry name" value="NIBRIN_BRCT_II"/>
    <property type="match status" value="1"/>
</dbReference>
<evidence type="ECO:0000313" key="10">
    <source>
        <dbReference type="Proteomes" id="UP000193922"/>
    </source>
</evidence>
<evidence type="ECO:0000256" key="6">
    <source>
        <dbReference type="SAM" id="MobiDB-lite"/>
    </source>
</evidence>
<accession>A0A1Y1W1H3</accession>
<protein>
    <recommendedName>
        <fullName evidence="11">FHA domain-containing protein</fullName>
    </recommendedName>
</protein>
<dbReference type="OrthoDB" id="552194at2759"/>
<dbReference type="InterPro" id="IPR008984">
    <property type="entry name" value="SMAD_FHA_dom_sf"/>
</dbReference>
<evidence type="ECO:0000313" key="9">
    <source>
        <dbReference type="EMBL" id="ORX67155.1"/>
    </source>
</evidence>
<keyword evidence="3" id="KW-0234">DNA repair</keyword>
<evidence type="ECO:0000259" key="7">
    <source>
        <dbReference type="Pfam" id="PF00498"/>
    </source>
</evidence>
<dbReference type="InterPro" id="IPR032429">
    <property type="entry name" value="Nibrin_BRCT2"/>
</dbReference>
<evidence type="ECO:0000256" key="4">
    <source>
        <dbReference type="ARBA" id="ARBA00023242"/>
    </source>
</evidence>
<evidence type="ECO:0008006" key="11">
    <source>
        <dbReference type="Google" id="ProtNLM"/>
    </source>
</evidence>
<evidence type="ECO:0000256" key="3">
    <source>
        <dbReference type="ARBA" id="ARBA00023204"/>
    </source>
</evidence>
<comment type="subcellular location">
    <subcellularLocation>
        <location evidence="1">Nucleus</location>
    </subcellularLocation>
</comment>
<dbReference type="EMBL" id="MCFD01000013">
    <property type="protein sequence ID" value="ORX67155.1"/>
    <property type="molecule type" value="Genomic_DNA"/>
</dbReference>
<feature type="domain" description="Nibrin second BRCT" evidence="8">
    <location>
        <begin position="200"/>
        <end position="336"/>
    </location>
</feature>
<dbReference type="InterPro" id="IPR040227">
    <property type="entry name" value="Nibrin-rel"/>
</dbReference>
<comment type="caution">
    <text evidence="9">The sequence shown here is derived from an EMBL/GenBank/DDBJ whole genome shotgun (WGS) entry which is preliminary data.</text>
</comment>
<dbReference type="GO" id="GO:0007095">
    <property type="term" value="P:mitotic G2 DNA damage checkpoint signaling"/>
    <property type="evidence" value="ECO:0007669"/>
    <property type="project" value="InterPro"/>
</dbReference>
<comment type="similarity">
    <text evidence="5">Belongs to the Nibrin family.</text>
</comment>
<dbReference type="GO" id="GO:0000724">
    <property type="term" value="P:double-strand break repair via homologous recombination"/>
    <property type="evidence" value="ECO:0007669"/>
    <property type="project" value="TreeGrafter"/>
</dbReference>
<evidence type="ECO:0000256" key="1">
    <source>
        <dbReference type="ARBA" id="ARBA00004123"/>
    </source>
</evidence>
<gene>
    <name evidence="9" type="ORF">DL89DRAFT_324529</name>
</gene>
<dbReference type="GO" id="GO:0030870">
    <property type="term" value="C:Mre11 complex"/>
    <property type="evidence" value="ECO:0007669"/>
    <property type="project" value="InterPro"/>
</dbReference>
<dbReference type="SUPFAM" id="SSF49879">
    <property type="entry name" value="SMAD/FHA domain"/>
    <property type="match status" value="1"/>
</dbReference>
<dbReference type="GeneID" id="63808105"/>
<dbReference type="STRING" id="61395.A0A1Y1W1H3"/>
<dbReference type="Pfam" id="PF00498">
    <property type="entry name" value="FHA"/>
    <property type="match status" value="1"/>
</dbReference>
<proteinExistence type="inferred from homology"/>
<keyword evidence="4" id="KW-0539">Nucleus</keyword>
<dbReference type="Proteomes" id="UP000193922">
    <property type="component" value="Unassembled WGS sequence"/>
</dbReference>
<dbReference type="GO" id="GO:0003684">
    <property type="term" value="F:damaged DNA binding"/>
    <property type="evidence" value="ECO:0007669"/>
    <property type="project" value="TreeGrafter"/>
</dbReference>
<dbReference type="Gene3D" id="2.60.200.20">
    <property type="match status" value="1"/>
</dbReference>
<evidence type="ECO:0000256" key="5">
    <source>
        <dbReference type="ARBA" id="ARBA00044757"/>
    </source>
</evidence>
<dbReference type="Gene3D" id="3.40.50.10980">
    <property type="entry name" value="Nibrin, BRCT2 domain"/>
    <property type="match status" value="1"/>
</dbReference>
<feature type="region of interest" description="Disordered" evidence="6">
    <location>
        <begin position="338"/>
        <end position="403"/>
    </location>
</feature>
<dbReference type="RefSeq" id="XP_040741077.1">
    <property type="nucleotide sequence ID" value="XM_040891457.1"/>
</dbReference>
<feature type="compositionally biased region" description="Polar residues" evidence="6">
    <location>
        <begin position="365"/>
        <end position="376"/>
    </location>
</feature>
<dbReference type="InterPro" id="IPR043014">
    <property type="entry name" value="Nibrin_BRCT2_sf"/>
</dbReference>
<keyword evidence="2" id="KW-0227">DNA damage</keyword>
<evidence type="ECO:0000256" key="2">
    <source>
        <dbReference type="ARBA" id="ARBA00022763"/>
    </source>
</evidence>
<name>A0A1Y1W1H3_9FUNG</name>
<dbReference type="CDD" id="cd22667">
    <property type="entry name" value="FHA_NBN"/>
    <property type="match status" value="1"/>
</dbReference>
<evidence type="ECO:0000259" key="8">
    <source>
        <dbReference type="Pfam" id="PF16508"/>
    </source>
</evidence>
<dbReference type="InterPro" id="IPR000253">
    <property type="entry name" value="FHA_dom"/>
</dbReference>
<reference evidence="9 10" key="1">
    <citation type="submission" date="2016-07" db="EMBL/GenBank/DDBJ databases">
        <title>Pervasive Adenine N6-methylation of Active Genes in Fungi.</title>
        <authorList>
            <consortium name="DOE Joint Genome Institute"/>
            <person name="Mondo S.J."/>
            <person name="Dannebaum R.O."/>
            <person name="Kuo R.C."/>
            <person name="Labutti K."/>
            <person name="Haridas S."/>
            <person name="Kuo A."/>
            <person name="Salamov A."/>
            <person name="Ahrendt S.R."/>
            <person name="Lipzen A."/>
            <person name="Sullivan W."/>
            <person name="Andreopoulos W.B."/>
            <person name="Clum A."/>
            <person name="Lindquist E."/>
            <person name="Daum C."/>
            <person name="Ramamoorthy G.K."/>
            <person name="Gryganskyi A."/>
            <person name="Culley D."/>
            <person name="Magnuson J.K."/>
            <person name="James T.Y."/>
            <person name="O'Malley M.A."/>
            <person name="Stajich J.E."/>
            <person name="Spatafora J.W."/>
            <person name="Visel A."/>
            <person name="Grigoriev I.V."/>
        </authorList>
    </citation>
    <scope>NUCLEOTIDE SEQUENCE [LARGE SCALE GENOMIC DNA]</scope>
    <source>
        <strain evidence="9 10">ATCC 12442</strain>
    </source>
</reference>
<organism evidence="9 10">
    <name type="scientific">Linderina pennispora</name>
    <dbReference type="NCBI Taxonomy" id="61395"/>
    <lineage>
        <taxon>Eukaryota</taxon>
        <taxon>Fungi</taxon>
        <taxon>Fungi incertae sedis</taxon>
        <taxon>Zoopagomycota</taxon>
        <taxon>Kickxellomycotina</taxon>
        <taxon>Kickxellomycetes</taxon>
        <taxon>Kickxellales</taxon>
        <taxon>Kickxellaceae</taxon>
        <taxon>Linderina</taxon>
    </lineage>
</organism>
<dbReference type="PANTHER" id="PTHR12162">
    <property type="entry name" value="NIBRIN-RELATED"/>
    <property type="match status" value="1"/>
</dbReference>
<keyword evidence="10" id="KW-1185">Reference proteome</keyword>
<dbReference type="PANTHER" id="PTHR12162:SF0">
    <property type="entry name" value="NIBRIN"/>
    <property type="match status" value="1"/>
</dbReference>
<feature type="domain" description="FHA" evidence="7">
    <location>
        <begin position="24"/>
        <end position="84"/>
    </location>
</feature>
<sequence>MLFLVGRDRALGTVWWLRPGESTVTVGRKGTDFIVGGDHSVSRRHATISTSEIADGQFGLFLNGRRSSKNEIIEIHIDDLVTFGGQASTFQLRYVKFAVFPVNMKAATAEAKGDTHVVMPSLVVKSAVVTALVHGLPIAALDWIDQIRALPHAFRVDDPTSDSVTSFVASLRCLPPPRLPNVPDDSPIDLSTVGWGPDARRKHLFDGKAFVFVCSTQFDRYVDLVEGAGGTAISYKGFEQWSSRENDGASTNGEQLVEAAAKEVKNNSAIKGAAGDDCGQQICIVTPLSSGSSRQDGGGAVLLAKALARKLNTCPVSESEIGLAVLFVSCREHVNPQIKEQTKEPAPAAQSADGGQRKRRRGINSFWSSLVSSPADSKSRGDETPAPPAPTSAAMSVTDRVETPPVEPVDKQAHISQPEQADAAAVASNHTNRHGLDGPGLVVKRVRLVKPKPAIGTQQNQQNAGMPNFKRFKKTIHTYQLTS</sequence>